<gene>
    <name evidence="1" type="ORF">FH692_03845</name>
</gene>
<sequence length="62" mass="7062">MPTAIEAELLRPISSLQRFPEPFCNELCSLYLQPPKVPRTFGASTKSKLKDYNLLQGLIQLR</sequence>
<organism evidence="1 2">
    <name type="scientific">Streptococcus suis</name>
    <dbReference type="NCBI Taxonomy" id="1307"/>
    <lineage>
        <taxon>Bacteria</taxon>
        <taxon>Bacillati</taxon>
        <taxon>Bacillota</taxon>
        <taxon>Bacilli</taxon>
        <taxon>Lactobacillales</taxon>
        <taxon>Streptococcaceae</taxon>
        <taxon>Streptococcus</taxon>
    </lineage>
</organism>
<proteinExistence type="predicted"/>
<dbReference type="AlphaFoldDB" id="A0A540UXG0"/>
<evidence type="ECO:0000313" key="2">
    <source>
        <dbReference type="Proteomes" id="UP000315224"/>
    </source>
</evidence>
<evidence type="ECO:0000313" key="1">
    <source>
        <dbReference type="EMBL" id="TQE89148.1"/>
    </source>
</evidence>
<dbReference type="Proteomes" id="UP000315224">
    <property type="component" value="Unassembled WGS sequence"/>
</dbReference>
<reference evidence="1 2" key="1">
    <citation type="submission" date="2019-06" db="EMBL/GenBank/DDBJ databases">
        <title>Comprehensive assessment of Oxford Nanopore MinION sequencing for bacterial characterization and routine diagnosis.</title>
        <authorList>
            <person name="Tan S."/>
            <person name="Dvorak C.M.T."/>
            <person name="Gebhart C."/>
            <person name="Estrada A."/>
            <person name="Marthaler D.G."/>
            <person name="Murtaugh M.P."/>
        </authorList>
    </citation>
    <scope>NUCLEOTIDE SEQUENCE [LARGE SCALE GENOMIC DNA]</scope>
    <source>
        <strain evidence="1 2">2017UMN1435.21</strain>
    </source>
</reference>
<accession>A0A540UXG0</accession>
<dbReference type="EMBL" id="VIEK01000004">
    <property type="protein sequence ID" value="TQE89148.1"/>
    <property type="molecule type" value="Genomic_DNA"/>
</dbReference>
<protein>
    <submittedName>
        <fullName evidence="1">Uncharacterized protein</fullName>
    </submittedName>
</protein>
<comment type="caution">
    <text evidence="1">The sequence shown here is derived from an EMBL/GenBank/DDBJ whole genome shotgun (WGS) entry which is preliminary data.</text>
</comment>
<name>A0A540UXG0_STRSU</name>